<comment type="caution">
    <text evidence="2">The sequence shown here is derived from an EMBL/GenBank/DDBJ whole genome shotgun (WGS) entry which is preliminary data.</text>
</comment>
<proteinExistence type="predicted"/>
<feature type="compositionally biased region" description="Basic and acidic residues" evidence="1">
    <location>
        <begin position="84"/>
        <end position="95"/>
    </location>
</feature>
<protein>
    <recommendedName>
        <fullName evidence="4">Secreted protein</fullName>
    </recommendedName>
</protein>
<sequence>MAGSLKKFLLGGSAVIRHHRVAALFLFALWVPTCGWRSGAWVRNIRMEGKAQQICWRLVSILITSGYSHTQGTAIPQYRPYRAKQPENKKNRIRNESGFLKTSD</sequence>
<dbReference type="EMBL" id="JAKOOW010000035">
    <property type="protein sequence ID" value="MCG6504766.1"/>
    <property type="molecule type" value="Genomic_DNA"/>
</dbReference>
<dbReference type="RefSeq" id="WP_238748304.1">
    <property type="nucleotide sequence ID" value="NZ_JAKOOW010000035.1"/>
</dbReference>
<accession>A0ABS9NPN7</accession>
<gene>
    <name evidence="2" type="ORF">MB824_09680</name>
</gene>
<evidence type="ECO:0000313" key="3">
    <source>
        <dbReference type="Proteomes" id="UP001298424"/>
    </source>
</evidence>
<evidence type="ECO:0000256" key="1">
    <source>
        <dbReference type="SAM" id="MobiDB-lite"/>
    </source>
</evidence>
<keyword evidence="3" id="KW-1185">Reference proteome</keyword>
<dbReference type="Proteomes" id="UP001298424">
    <property type="component" value="Unassembled WGS sequence"/>
</dbReference>
<organism evidence="2 3">
    <name type="scientific">Kingella pumchi</name>
    <dbReference type="NCBI Taxonomy" id="2779506"/>
    <lineage>
        <taxon>Bacteria</taxon>
        <taxon>Pseudomonadati</taxon>
        <taxon>Pseudomonadota</taxon>
        <taxon>Betaproteobacteria</taxon>
        <taxon>Neisseriales</taxon>
        <taxon>Neisseriaceae</taxon>
        <taxon>Kingella</taxon>
    </lineage>
</organism>
<name>A0ABS9NPN7_9NEIS</name>
<evidence type="ECO:0000313" key="2">
    <source>
        <dbReference type="EMBL" id="MCG6504766.1"/>
    </source>
</evidence>
<evidence type="ECO:0008006" key="4">
    <source>
        <dbReference type="Google" id="ProtNLM"/>
    </source>
</evidence>
<reference evidence="2 3" key="1">
    <citation type="submission" date="2022-02" db="EMBL/GenBank/DDBJ databases">
        <title>Genome sequence data of Kingella unionensis sp. nov. strain CICC 24913 (CCUG 75125).</title>
        <authorList>
            <person name="Xiao M."/>
        </authorList>
    </citation>
    <scope>NUCLEOTIDE SEQUENCE [LARGE SCALE GENOMIC DNA]</scope>
    <source>
        <strain evidence="2 3">CICC 24913</strain>
    </source>
</reference>
<feature type="region of interest" description="Disordered" evidence="1">
    <location>
        <begin position="81"/>
        <end position="104"/>
    </location>
</feature>